<reference evidence="1" key="1">
    <citation type="journal article" date="2014" name="Int. J. Syst. Evol. Microbiol.">
        <title>Complete genome sequence of Corynebacterium casei LMG S-19264T (=DSM 44701T), isolated from a smear-ripened cheese.</title>
        <authorList>
            <consortium name="US DOE Joint Genome Institute (JGI-PGF)"/>
            <person name="Walter F."/>
            <person name="Albersmeier A."/>
            <person name="Kalinowski J."/>
            <person name="Ruckert C."/>
        </authorList>
    </citation>
    <scope>NUCLEOTIDE SEQUENCE</scope>
    <source>
        <strain evidence="1">CGMCC 1.15371</strain>
    </source>
</reference>
<name>A0A8J2YK18_9BACL</name>
<proteinExistence type="predicted"/>
<dbReference type="AlphaFoldDB" id="A0A8J2YK18"/>
<dbReference type="EMBL" id="BMIR01000017">
    <property type="protein sequence ID" value="GGE49837.1"/>
    <property type="molecule type" value="Genomic_DNA"/>
</dbReference>
<evidence type="ECO:0000313" key="2">
    <source>
        <dbReference type="Proteomes" id="UP000628775"/>
    </source>
</evidence>
<reference evidence="1" key="2">
    <citation type="submission" date="2020-09" db="EMBL/GenBank/DDBJ databases">
        <authorList>
            <person name="Sun Q."/>
            <person name="Zhou Y."/>
        </authorList>
    </citation>
    <scope>NUCLEOTIDE SEQUENCE</scope>
    <source>
        <strain evidence="1">CGMCC 1.15371</strain>
    </source>
</reference>
<keyword evidence="2" id="KW-1185">Reference proteome</keyword>
<dbReference type="Proteomes" id="UP000628775">
    <property type="component" value="Unassembled WGS sequence"/>
</dbReference>
<accession>A0A8J2YK18</accession>
<gene>
    <name evidence="1" type="ORF">GCM10011391_30780</name>
</gene>
<evidence type="ECO:0000313" key="1">
    <source>
        <dbReference type="EMBL" id="GGE49837.1"/>
    </source>
</evidence>
<organism evidence="1 2">
    <name type="scientific">Pullulanibacillus camelliae</name>
    <dbReference type="NCBI Taxonomy" id="1707096"/>
    <lineage>
        <taxon>Bacteria</taxon>
        <taxon>Bacillati</taxon>
        <taxon>Bacillota</taxon>
        <taxon>Bacilli</taxon>
        <taxon>Bacillales</taxon>
        <taxon>Sporolactobacillaceae</taxon>
        <taxon>Pullulanibacillus</taxon>
    </lineage>
</organism>
<sequence>MVSMLAGVGVGAAAVTMMRQRNKSQVQKMASEYLKDEMKDEPYR</sequence>
<protein>
    <submittedName>
        <fullName evidence="1">Uncharacterized protein</fullName>
    </submittedName>
</protein>
<comment type="caution">
    <text evidence="1">The sequence shown here is derived from an EMBL/GenBank/DDBJ whole genome shotgun (WGS) entry which is preliminary data.</text>
</comment>